<accession>A0A3M8SV33</accession>
<dbReference type="Proteomes" id="UP000267049">
    <property type="component" value="Unassembled WGS sequence"/>
</dbReference>
<dbReference type="InterPro" id="IPR013230">
    <property type="entry name" value="Peptidase_M15A_C"/>
</dbReference>
<sequence length="234" mass="25778">MPPPRARSTCWPAKAAVWWRHSSCQAERVRLIAVCVAILAIANCSAPPAPSAADRYERWLAAGHVAQSAAYSRQLRQHGLDGVVPMRQLLRSGRRWRRCAVDEFALPPPAAWPSMRPTLVLVRDLSRAGVLVKPQVASGFRTAAFNRCEGGSSRSRHLTNNALDFDLGREVSVADLCRYWRKHGAARRFGLGFYGRRQIHVDTSGFRTWGHDYTRASSLCVTSSAGTGKPTNGG</sequence>
<evidence type="ECO:0000259" key="1">
    <source>
        <dbReference type="Pfam" id="PF08291"/>
    </source>
</evidence>
<reference evidence="2 3" key="1">
    <citation type="submission" date="2018-11" db="EMBL/GenBank/DDBJ databases">
        <title>Lysobacter cryohumiis sp. nov., isolated from soil in the Tianshan Mountains, Xinjiang, China.</title>
        <authorList>
            <person name="Luo Y."/>
            <person name="Sheng H."/>
        </authorList>
    </citation>
    <scope>NUCLEOTIDE SEQUENCE [LARGE SCALE GENOMIC DNA]</scope>
    <source>
        <strain evidence="2 3">ZS60</strain>
    </source>
</reference>
<organism evidence="2 3">
    <name type="scientific">Montanilutibacter psychrotolerans</name>
    <dbReference type="NCBI Taxonomy" id="1327343"/>
    <lineage>
        <taxon>Bacteria</taxon>
        <taxon>Pseudomonadati</taxon>
        <taxon>Pseudomonadota</taxon>
        <taxon>Gammaproteobacteria</taxon>
        <taxon>Lysobacterales</taxon>
        <taxon>Lysobacteraceae</taxon>
        <taxon>Montanilutibacter</taxon>
    </lineage>
</organism>
<keyword evidence="3" id="KW-1185">Reference proteome</keyword>
<comment type="caution">
    <text evidence="2">The sequence shown here is derived from an EMBL/GenBank/DDBJ whole genome shotgun (WGS) entry which is preliminary data.</text>
</comment>
<dbReference type="Gene3D" id="3.30.1380.10">
    <property type="match status" value="1"/>
</dbReference>
<evidence type="ECO:0000313" key="2">
    <source>
        <dbReference type="EMBL" id="RNF82572.1"/>
    </source>
</evidence>
<gene>
    <name evidence="2" type="ORF">EER27_13780</name>
</gene>
<dbReference type="OrthoDB" id="6695647at2"/>
<dbReference type="Pfam" id="PF08291">
    <property type="entry name" value="Peptidase_M15_3"/>
    <property type="match status" value="1"/>
</dbReference>
<name>A0A3M8SV33_9GAMM</name>
<dbReference type="SUPFAM" id="SSF55166">
    <property type="entry name" value="Hedgehog/DD-peptidase"/>
    <property type="match status" value="1"/>
</dbReference>
<dbReference type="EMBL" id="RIBS01000007">
    <property type="protein sequence ID" value="RNF82572.1"/>
    <property type="molecule type" value="Genomic_DNA"/>
</dbReference>
<evidence type="ECO:0000313" key="3">
    <source>
        <dbReference type="Proteomes" id="UP000267049"/>
    </source>
</evidence>
<dbReference type="AlphaFoldDB" id="A0A3M8SV33"/>
<feature type="domain" description="Peptidase M15A C-terminal" evidence="1">
    <location>
        <begin position="136"/>
        <end position="202"/>
    </location>
</feature>
<proteinExistence type="predicted"/>
<dbReference type="InterPro" id="IPR009045">
    <property type="entry name" value="Zn_M74/Hedgehog-like"/>
</dbReference>
<protein>
    <submittedName>
        <fullName evidence="2">Peptidase M15</fullName>
    </submittedName>
</protein>